<proteinExistence type="predicted"/>
<feature type="active site" description="Proton donor; for dehydratase activity" evidence="8">
    <location>
        <position position="1692"/>
    </location>
</feature>
<dbReference type="InterPro" id="IPR006162">
    <property type="entry name" value="Ppantetheine_attach_site"/>
</dbReference>
<keyword evidence="4" id="KW-0808">Transferase</keyword>
<dbReference type="InterPro" id="IPR013968">
    <property type="entry name" value="PKS_KR"/>
</dbReference>
<keyword evidence="5" id="KW-0045">Antibiotic biosynthesis</keyword>
<dbReference type="PANTHER" id="PTHR43775:SF51">
    <property type="entry name" value="INACTIVE PHENOLPHTHIOCEROL SYNTHESIS POLYKETIDE SYNTHASE TYPE I PKS1-RELATED"/>
    <property type="match status" value="1"/>
</dbReference>
<dbReference type="PROSITE" id="PS00606">
    <property type="entry name" value="KS3_1"/>
    <property type="match status" value="1"/>
</dbReference>
<dbReference type="CDD" id="cd08956">
    <property type="entry name" value="KR_3_FAS_SDR_x"/>
    <property type="match status" value="1"/>
</dbReference>
<evidence type="ECO:0000256" key="9">
    <source>
        <dbReference type="SAM" id="MobiDB-lite"/>
    </source>
</evidence>
<keyword evidence="7" id="KW-0012">Acyltransferase</keyword>
<dbReference type="SUPFAM" id="SSF52151">
    <property type="entry name" value="FabD/lysophospholipase-like"/>
    <property type="match status" value="1"/>
</dbReference>
<evidence type="ECO:0000256" key="8">
    <source>
        <dbReference type="PROSITE-ProRule" id="PRU01363"/>
    </source>
</evidence>
<dbReference type="SUPFAM" id="SSF47336">
    <property type="entry name" value="ACP-like"/>
    <property type="match status" value="1"/>
</dbReference>
<dbReference type="Gene3D" id="1.10.1200.10">
    <property type="entry name" value="ACP-like"/>
    <property type="match status" value="1"/>
</dbReference>
<comment type="caution">
    <text evidence="13">The sequence shown here is derived from an EMBL/GenBank/DDBJ whole genome shotgun (WGS) entry which is preliminary data.</text>
</comment>
<evidence type="ECO:0000256" key="2">
    <source>
        <dbReference type="ARBA" id="ARBA00022450"/>
    </source>
</evidence>
<dbReference type="InterPro" id="IPR050091">
    <property type="entry name" value="PKS_NRPS_Biosynth_Enz"/>
</dbReference>
<dbReference type="EMBL" id="JBBDHD010000224">
    <property type="protein sequence ID" value="MFH7600415.1"/>
    <property type="molecule type" value="Genomic_DNA"/>
</dbReference>
<dbReference type="RefSeq" id="WP_395513987.1">
    <property type="nucleotide sequence ID" value="NZ_JBBDHD010000224.1"/>
</dbReference>
<dbReference type="Pfam" id="PF22953">
    <property type="entry name" value="SpnB_Rossmann"/>
    <property type="match status" value="1"/>
</dbReference>
<keyword evidence="3" id="KW-0597">Phosphoprotein</keyword>
<evidence type="ECO:0000259" key="12">
    <source>
        <dbReference type="PROSITE" id="PS52019"/>
    </source>
</evidence>
<dbReference type="SMART" id="SM00826">
    <property type="entry name" value="PKS_DH"/>
    <property type="match status" value="1"/>
</dbReference>
<dbReference type="InterPro" id="IPR018201">
    <property type="entry name" value="Ketoacyl_synth_AS"/>
</dbReference>
<dbReference type="PROSITE" id="PS00012">
    <property type="entry name" value="PHOSPHOPANTETHEINE"/>
    <property type="match status" value="1"/>
</dbReference>
<feature type="domain" description="Carrier" evidence="10">
    <location>
        <begin position="512"/>
        <end position="587"/>
    </location>
</feature>
<reference evidence="13 14" key="1">
    <citation type="submission" date="2024-03" db="EMBL/GenBank/DDBJ databases">
        <title>Whole genome sequencing of Streptomyces racemochromogenes, to identify antimicrobial biosynthetic gene clusters.</title>
        <authorList>
            <person name="Suryawanshi P."/>
            <person name="Krishnaraj P.U."/>
            <person name="Arun Y.P."/>
            <person name="Suryawanshi M.P."/>
            <person name="Rakshit O."/>
        </authorList>
    </citation>
    <scope>NUCLEOTIDE SEQUENCE [LARGE SCALE GENOMIC DNA]</scope>
    <source>
        <strain evidence="13 14">AUDT626</strain>
    </source>
</reference>
<feature type="region of interest" description="N-terminal hotdog fold" evidence="8">
    <location>
        <begin position="1490"/>
        <end position="1613"/>
    </location>
</feature>
<dbReference type="Pfam" id="PF00698">
    <property type="entry name" value="Acyl_transf_1"/>
    <property type="match status" value="1"/>
</dbReference>
<evidence type="ECO:0000313" key="14">
    <source>
        <dbReference type="Proteomes" id="UP001610631"/>
    </source>
</evidence>
<evidence type="ECO:0000259" key="10">
    <source>
        <dbReference type="PROSITE" id="PS50075"/>
    </source>
</evidence>
<dbReference type="CDD" id="cd00833">
    <property type="entry name" value="PKS"/>
    <property type="match status" value="1"/>
</dbReference>
<dbReference type="InterPro" id="IPR032821">
    <property type="entry name" value="PKS_assoc"/>
</dbReference>
<dbReference type="PROSITE" id="PS52004">
    <property type="entry name" value="KS3_2"/>
    <property type="match status" value="1"/>
</dbReference>
<feature type="region of interest" description="Disordered" evidence="9">
    <location>
        <begin position="1583"/>
        <end position="1602"/>
    </location>
</feature>
<dbReference type="InterPro" id="IPR049552">
    <property type="entry name" value="PKS_DH_N"/>
</dbReference>
<evidence type="ECO:0000256" key="7">
    <source>
        <dbReference type="ARBA" id="ARBA00023315"/>
    </source>
</evidence>
<dbReference type="InterPro" id="IPR014031">
    <property type="entry name" value="Ketoacyl_synth_C"/>
</dbReference>
<dbReference type="SMART" id="SM00822">
    <property type="entry name" value="PKS_KR"/>
    <property type="match status" value="2"/>
</dbReference>
<dbReference type="Gene3D" id="3.40.366.10">
    <property type="entry name" value="Malonyl-Coenzyme A Acyl Carrier Protein, domain 2"/>
    <property type="match status" value="1"/>
</dbReference>
<keyword evidence="14" id="KW-1185">Reference proteome</keyword>
<dbReference type="InterPro" id="IPR014030">
    <property type="entry name" value="Ketoacyl_synth_N"/>
</dbReference>
<dbReference type="InterPro" id="IPR049551">
    <property type="entry name" value="PKS_DH_C"/>
</dbReference>
<keyword evidence="6" id="KW-0511">Multifunctional enzyme</keyword>
<dbReference type="InterPro" id="IPR014043">
    <property type="entry name" value="Acyl_transferase_dom"/>
</dbReference>
<gene>
    <name evidence="13" type="ORF">WDV06_35740</name>
</gene>
<dbReference type="InterPro" id="IPR001227">
    <property type="entry name" value="Ac_transferase_dom_sf"/>
</dbReference>
<dbReference type="SMART" id="SM00827">
    <property type="entry name" value="PKS_AT"/>
    <property type="match status" value="1"/>
</dbReference>
<dbReference type="Gene3D" id="3.40.47.10">
    <property type="match status" value="1"/>
</dbReference>
<dbReference type="InterPro" id="IPR036291">
    <property type="entry name" value="NAD(P)-bd_dom_sf"/>
</dbReference>
<dbReference type="InterPro" id="IPR036736">
    <property type="entry name" value="ACP-like_sf"/>
</dbReference>
<name>A0ABW7PPR2_9ACTN</name>
<evidence type="ECO:0000313" key="13">
    <source>
        <dbReference type="EMBL" id="MFH7600415.1"/>
    </source>
</evidence>
<dbReference type="PROSITE" id="PS52019">
    <property type="entry name" value="PKS_MFAS_DH"/>
    <property type="match status" value="1"/>
</dbReference>
<feature type="active site" description="Proton acceptor; for dehydratase activity" evidence="8">
    <location>
        <position position="1522"/>
    </location>
</feature>
<dbReference type="InterPro" id="IPR042104">
    <property type="entry name" value="PKS_dehydratase_sf"/>
</dbReference>
<dbReference type="Pfam" id="PF00109">
    <property type="entry name" value="ketoacyl-synt"/>
    <property type="match status" value="1"/>
</dbReference>
<dbReference type="Proteomes" id="UP001610631">
    <property type="component" value="Unassembled WGS sequence"/>
</dbReference>
<organism evidence="13 14">
    <name type="scientific">Streptomyces racemochromogenes</name>
    <dbReference type="NCBI Taxonomy" id="67353"/>
    <lineage>
        <taxon>Bacteria</taxon>
        <taxon>Bacillati</taxon>
        <taxon>Actinomycetota</taxon>
        <taxon>Actinomycetes</taxon>
        <taxon>Kitasatosporales</taxon>
        <taxon>Streptomycetaceae</taxon>
        <taxon>Streptomyces</taxon>
    </lineage>
</organism>
<dbReference type="Gene3D" id="3.10.129.110">
    <property type="entry name" value="Polyketide synthase dehydratase"/>
    <property type="match status" value="1"/>
</dbReference>
<dbReference type="InterPro" id="IPR016039">
    <property type="entry name" value="Thiolase-like"/>
</dbReference>
<sequence>EPSAPATAGPAQPDGIDGWRYRTTWKGLGGSGSAARLDGRWLVVVPSGQAGADLADEAEAALVRRGADTERLSVDTDAATRTGLTEALAGYGDLDGVLSLLSLVRTPGALPATLALVQAAGDAGTDAPVWALTRAAVAAAPGELPEDFGAQVWAFARVAALELPHLWGGVVDLPARPDARAFDRVADALARGGRPGSEDQIAVRPSGSYARRVVRALPPAGAAGDGRWRARGTVLVTGGTGALGAHVARWLARNGAAHLVLTSRRGPGAPGADALAGELRALGTEVTVAACDVSDRDDLAALLDAHPPTAVFHTAGVLNDGVIAALDADRFREIRAPKADAARHLHELTRARGLDLDAFVLFSSVTGTWGNGGQAAYAAANASLDVLAEQRRAEGLPATSVAWGLWGGGGMAEGAGEESLGRRGIRAMDPDDGIEALHRALDHADVCLTVVDVDWSEFAPRTAALRPGPAFDTVPEARRALEAGRQRTGTDTGPADGLAGRLAALSAAERTRLLVQLVRTEAAAVLRHPGTDAVRPDRAFKDSGFDSLTALELRNRLVRATGLNLAATVVFDRPSPDVLAAHLLDQLLGAGDGPSAAPAPVPAAPGPAPDEDPVVIVGMACRFPGDADTPEALWDLVMDERDVIGAAPTDRGWNLDEVYEPDAEAGRRGTTYVREGGFLHGAAGFDADFFGISPREALVMDPQQRLLLETSWEALERAGIDPRSLRGSRTGVYAGLTHQEYASRLHEAAEEHEGYLLTGKSASVVSGRISYVLGLEGPSVSVDTACSSSLVALHLAAQAVRAGECDLALAGGVTVMAAPGLFVEFSRQRGLAADGRSKAFADAADGTSWAEGAGMLLVERLSAARRHGHPVLAVIRGHAVNQDGASNGLTAPNGPSQERVISQALANAGLGAADVDVVEAHGTGTRLGDPIEARALLATYGQRLAERPLWLGSLKSNIGHPQAAAGVGGVIKMVKALEHGKLPRTLHVDAPSSQVDWSAGAVELLTETRDWPEVGRVRRAGVSAFGVSGTNAHVILEQAPEPAAEETGPGEPRELPVVPLVLSAKSAAALREQADRLRGGLEGLRTLDAGFTLAVARSVFEHRQVTLGAVTVEGVAADAGRVALVFPGQGTQWVGMGAGLLGSSPVFAARMRECADALAPFVDFDVVEVLGEGRSLDRVDVVQPVTWAVMVSLAAVWRSLGVVPDAVVGHSQGEIAAAAVSGALSLEDAARVVALRAAVIGRELAGLGGMASLPLPLAEVEERLTGWAGRLGVAAVNGPSSTVVAGDADAVAAFVAEAQAEGVRARQVPVDYASHSAHVERIEAELLEVLGPIVPRRPEVPFYSTVTGQLVDTAALDAAYWYRNLRQPVRFEDTVRALLGEGFGTFVESSAHPVLTIGIQETADAAEAPVHAVGSLRREEGGLQRLLTSAAELFVRGTDIDWASLFEGTGARRVPLPTYAFQRTHYWAPTSPAGVGDAAAARFGMAWETHPLLGGALPLADTGETVFAGRVSLADHPWIADHAVSGRTLLPGTAFVELALHAAAATGGGGLEELGLEAPLVLPRRGAVQLQVRVRPADASGRRTLTLHSRAEDEDAPWTSHGTATLTPAAGRPEPAPADWAAAAVWPPAGAERVDPEDVYARFSDLGYEYGEAFAGIGSVWRRHGEVFAEVRLPARVRADAVDYGVHPALLDAALQPWLAGGLLDVPDGSVLLPFAWQGATLYATGADALRVRIARTGDGAVSLEAIDPAGAPVLTLDALVMRPVARERLDALLGAADTALPLHRIEWRNASGTGASGESCGTVRIAVAGADPLGMVRGAGAEAHPDLAALCASPGGDDPVPDAVVVEFPAPAAGSGSGGVPGPEEVRETLARGLELLRAWLTQDARYDGTRLVVLTQGAVATRPGEALPGLAAAGLWGLVRSAQNEHPGRFVLADTDGTEASAAALAGALAGGAAQFALRDGEVRTPVLARPDAEAQPAAAPAFDPEGTVLVTGATGTLGRLFARHLVTAHGVRRLLLVSRSGPAAAGAAELERELAALGAHVEISACDTGHRSELEALLSRIPAGHPLTAVVHAAGVLDDGALTALDAGRLGTVLRPKADAALHLHELTAHLPLSAFVLFSGAAGLLGRPGQANYAAANTFVDALAQHRRAAGLPALSLAWGLWGEATGMTGHLSGTDLRRMRRSGLAPMTVEQGLALFDRALAAPAGRTDEALFVPLRLDVPALRREQDAHGREAVPVLLRALVPPAGAAPRAARPGGLPA</sequence>
<dbReference type="SUPFAM" id="SSF55048">
    <property type="entry name" value="Probable ACP-binding domain of malonyl-CoA ACP transacylase"/>
    <property type="match status" value="1"/>
</dbReference>
<dbReference type="InterPro" id="IPR049900">
    <property type="entry name" value="PKS_mFAS_DH"/>
</dbReference>
<protein>
    <submittedName>
        <fullName evidence="13">SDR family NAD(P)-dependent oxidoreductase</fullName>
    </submittedName>
</protein>
<dbReference type="Pfam" id="PF08659">
    <property type="entry name" value="KR"/>
    <property type="match status" value="2"/>
</dbReference>
<evidence type="ECO:0000256" key="5">
    <source>
        <dbReference type="ARBA" id="ARBA00023194"/>
    </source>
</evidence>
<comment type="pathway">
    <text evidence="1">Antibiotic biosynthesis.</text>
</comment>
<dbReference type="Pfam" id="PF21089">
    <property type="entry name" value="PKS_DH_N"/>
    <property type="match status" value="1"/>
</dbReference>
<dbReference type="CDD" id="cd08952">
    <property type="entry name" value="KR_1_SDR_x"/>
    <property type="match status" value="1"/>
</dbReference>
<evidence type="ECO:0000259" key="11">
    <source>
        <dbReference type="PROSITE" id="PS52004"/>
    </source>
</evidence>
<dbReference type="InterPro" id="IPR055123">
    <property type="entry name" value="SpnB-like_Rossmann"/>
</dbReference>
<evidence type="ECO:0000256" key="4">
    <source>
        <dbReference type="ARBA" id="ARBA00022679"/>
    </source>
</evidence>
<dbReference type="PROSITE" id="PS50075">
    <property type="entry name" value="CARRIER"/>
    <property type="match status" value="1"/>
</dbReference>
<accession>A0ABW7PPR2</accession>
<dbReference type="Pfam" id="PF14765">
    <property type="entry name" value="PS-DH"/>
    <property type="match status" value="1"/>
</dbReference>
<keyword evidence="2" id="KW-0596">Phosphopantetheine</keyword>
<evidence type="ECO:0000256" key="6">
    <source>
        <dbReference type="ARBA" id="ARBA00023268"/>
    </source>
</evidence>
<dbReference type="SMART" id="SM00825">
    <property type="entry name" value="PKS_KS"/>
    <property type="match status" value="1"/>
</dbReference>
<dbReference type="InterPro" id="IPR016035">
    <property type="entry name" value="Acyl_Trfase/lysoPLipase"/>
</dbReference>
<dbReference type="SUPFAM" id="SSF53901">
    <property type="entry name" value="Thiolase-like"/>
    <property type="match status" value="1"/>
</dbReference>
<feature type="non-terminal residue" evidence="13">
    <location>
        <position position="2264"/>
    </location>
</feature>
<dbReference type="SMART" id="SM00823">
    <property type="entry name" value="PKS_PP"/>
    <property type="match status" value="1"/>
</dbReference>
<dbReference type="InterPro" id="IPR009081">
    <property type="entry name" value="PP-bd_ACP"/>
</dbReference>
<dbReference type="PANTHER" id="PTHR43775">
    <property type="entry name" value="FATTY ACID SYNTHASE"/>
    <property type="match status" value="1"/>
</dbReference>
<evidence type="ECO:0000256" key="1">
    <source>
        <dbReference type="ARBA" id="ARBA00004792"/>
    </source>
</evidence>
<feature type="region of interest" description="C-terminal hotdog fold" evidence="8">
    <location>
        <begin position="1631"/>
        <end position="1771"/>
    </location>
</feature>
<evidence type="ECO:0000256" key="3">
    <source>
        <dbReference type="ARBA" id="ARBA00022553"/>
    </source>
</evidence>
<dbReference type="Pfam" id="PF00550">
    <property type="entry name" value="PP-binding"/>
    <property type="match status" value="1"/>
</dbReference>
<feature type="domain" description="Ketosynthase family 3 (KS3)" evidence="11">
    <location>
        <begin position="611"/>
        <end position="1038"/>
    </location>
</feature>
<dbReference type="Pfam" id="PF02801">
    <property type="entry name" value="Ketoacyl-synt_C"/>
    <property type="match status" value="1"/>
</dbReference>
<dbReference type="SMART" id="SM01294">
    <property type="entry name" value="PKS_PP_betabranch"/>
    <property type="match status" value="1"/>
</dbReference>
<dbReference type="InterPro" id="IPR020806">
    <property type="entry name" value="PKS_PP-bd"/>
</dbReference>
<feature type="non-terminal residue" evidence="13">
    <location>
        <position position="1"/>
    </location>
</feature>
<dbReference type="Gene3D" id="3.40.50.720">
    <property type="entry name" value="NAD(P)-binding Rossmann-like Domain"/>
    <property type="match status" value="2"/>
</dbReference>
<dbReference type="Pfam" id="PF16197">
    <property type="entry name" value="KAsynt_C_assoc"/>
    <property type="match status" value="1"/>
</dbReference>
<dbReference type="SUPFAM" id="SSF51735">
    <property type="entry name" value="NAD(P)-binding Rossmann-fold domains"/>
    <property type="match status" value="4"/>
</dbReference>
<dbReference type="InterPro" id="IPR057326">
    <property type="entry name" value="KR_dom"/>
</dbReference>
<dbReference type="InterPro" id="IPR020841">
    <property type="entry name" value="PKS_Beta-ketoAc_synthase_dom"/>
</dbReference>
<feature type="domain" description="PKS/mFAS DH" evidence="12">
    <location>
        <begin position="1490"/>
        <end position="1771"/>
    </location>
</feature>
<dbReference type="Gene3D" id="3.30.70.3290">
    <property type="match status" value="1"/>
</dbReference>
<dbReference type="InterPro" id="IPR020807">
    <property type="entry name" value="PKS_DH"/>
</dbReference>
<dbReference type="InterPro" id="IPR016036">
    <property type="entry name" value="Malonyl_transacylase_ACP-bd"/>
</dbReference>